<dbReference type="EMBL" id="GFXV01006080">
    <property type="protein sequence ID" value="MBW17885.1"/>
    <property type="molecule type" value="Transcribed_RNA"/>
</dbReference>
<keyword evidence="9" id="KW-0808">Transferase</keyword>
<comment type="pathway">
    <text evidence="2">Pyrimidine metabolism; UMP biosynthesis via de novo pathway; UMP from orotate: step 1/2.</text>
</comment>
<dbReference type="CDD" id="cd06223">
    <property type="entry name" value="PRTases_typeI"/>
    <property type="match status" value="1"/>
</dbReference>
<evidence type="ECO:0000256" key="11">
    <source>
        <dbReference type="ARBA" id="ARBA00022975"/>
    </source>
</evidence>
<dbReference type="InterPro" id="IPR029057">
    <property type="entry name" value="PRTase-like"/>
</dbReference>
<gene>
    <name evidence="15" type="primary">pyr56</name>
</gene>
<dbReference type="Gene3D" id="3.40.50.2020">
    <property type="match status" value="1"/>
</dbReference>
<dbReference type="AlphaFoldDB" id="A0A2H8TUG1"/>
<evidence type="ECO:0000256" key="9">
    <source>
        <dbReference type="ARBA" id="ARBA00022679"/>
    </source>
</evidence>
<evidence type="ECO:0000313" key="15">
    <source>
        <dbReference type="EMBL" id="MBW17885.1"/>
    </source>
</evidence>
<dbReference type="InterPro" id="IPR004467">
    <property type="entry name" value="Or_phspho_trans_dom"/>
</dbReference>
<protein>
    <recommendedName>
        <fullName evidence="7">Uridine 5'-monophosphate synthase</fullName>
        <ecNumber evidence="5">2.4.2.10</ecNumber>
        <ecNumber evidence="6">4.1.1.23</ecNumber>
    </recommendedName>
</protein>
<evidence type="ECO:0000256" key="2">
    <source>
        <dbReference type="ARBA" id="ARBA00004889"/>
    </source>
</evidence>
<evidence type="ECO:0000256" key="8">
    <source>
        <dbReference type="ARBA" id="ARBA00022676"/>
    </source>
</evidence>
<proteinExistence type="inferred from homology"/>
<dbReference type="InterPro" id="IPR000836">
    <property type="entry name" value="PRTase_dom"/>
</dbReference>
<evidence type="ECO:0000256" key="5">
    <source>
        <dbReference type="ARBA" id="ARBA00011971"/>
    </source>
</evidence>
<dbReference type="OrthoDB" id="10263753at2759"/>
<sequence>MDIDRRSVIINLYDINAFKFGTFQLKSGEWSKYYLDLRVIVSYPKILKQVCALVSTTVLQDDANSKNQVRLCGVPYTALPIATVVSIDTNLPMLIRRKEQKKYGTKKLIDGEYSCGDDVIVIEDIITSGASILETVTDLEKSNLNVSNVIVLVDRQQGGMQHLSKRGLKIKSLFNITEVNF</sequence>
<dbReference type="PANTHER" id="PTHR19278:SF9">
    <property type="entry name" value="URIDINE 5'-MONOPHOSPHATE SYNTHASE"/>
    <property type="match status" value="1"/>
</dbReference>
<keyword evidence="13" id="KW-0511">Multifunctional enzyme</keyword>
<dbReference type="FunFam" id="3.40.50.2020:FF:000025">
    <property type="entry name" value="Uridine monophosphate synthetase"/>
    <property type="match status" value="1"/>
</dbReference>
<keyword evidence="12" id="KW-0456">Lyase</keyword>
<accession>A0A2H8TUG1</accession>
<dbReference type="Pfam" id="PF00156">
    <property type="entry name" value="Pribosyltran"/>
    <property type="match status" value="1"/>
</dbReference>
<name>A0A2H8TUG1_9HEMI</name>
<evidence type="ECO:0000256" key="1">
    <source>
        <dbReference type="ARBA" id="ARBA00004861"/>
    </source>
</evidence>
<keyword evidence="8" id="KW-0328">Glycosyltransferase</keyword>
<dbReference type="UniPathway" id="UPA00070">
    <property type="reaction ID" value="UER00119"/>
</dbReference>
<dbReference type="GO" id="GO:0004590">
    <property type="term" value="F:orotidine-5'-phosphate decarboxylase activity"/>
    <property type="evidence" value="ECO:0007669"/>
    <property type="project" value="UniProtKB-EC"/>
</dbReference>
<organism evidence="15">
    <name type="scientific">Melanaphis sacchari</name>
    <dbReference type="NCBI Taxonomy" id="742174"/>
    <lineage>
        <taxon>Eukaryota</taxon>
        <taxon>Metazoa</taxon>
        <taxon>Ecdysozoa</taxon>
        <taxon>Arthropoda</taxon>
        <taxon>Hexapoda</taxon>
        <taxon>Insecta</taxon>
        <taxon>Pterygota</taxon>
        <taxon>Neoptera</taxon>
        <taxon>Paraneoptera</taxon>
        <taxon>Hemiptera</taxon>
        <taxon>Sternorrhyncha</taxon>
        <taxon>Aphidomorpha</taxon>
        <taxon>Aphidoidea</taxon>
        <taxon>Aphididae</taxon>
        <taxon>Aphidini</taxon>
        <taxon>Melanaphis</taxon>
    </lineage>
</organism>
<dbReference type="InterPro" id="IPR023031">
    <property type="entry name" value="OPRT"/>
</dbReference>
<reference evidence="15" key="1">
    <citation type="submission" date="2017-10" db="EMBL/GenBank/DDBJ databases">
        <title>Transcriptome Assembly of Sugarcane Aphid Adults.</title>
        <authorList>
            <person name="Scully E.D."/>
            <person name="Palmer N.A."/>
            <person name="Geib S.M."/>
            <person name="Sarath G."/>
            <person name="Sattler S.E."/>
        </authorList>
    </citation>
    <scope>NUCLEOTIDE SEQUENCE</scope>
    <source>
        <tissue evidence="15">Whole body</tissue>
    </source>
</reference>
<dbReference type="GO" id="GO:0044205">
    <property type="term" value="P:'de novo' UMP biosynthetic process"/>
    <property type="evidence" value="ECO:0007669"/>
    <property type="project" value="UniProtKB-UniPathway"/>
</dbReference>
<evidence type="ECO:0000256" key="6">
    <source>
        <dbReference type="ARBA" id="ARBA00012321"/>
    </source>
</evidence>
<dbReference type="EC" id="2.4.2.10" evidence="5"/>
<dbReference type="HAMAP" id="MF_01208">
    <property type="entry name" value="PyrE"/>
    <property type="match status" value="1"/>
</dbReference>
<evidence type="ECO:0000256" key="10">
    <source>
        <dbReference type="ARBA" id="ARBA00022793"/>
    </source>
</evidence>
<evidence type="ECO:0000256" key="12">
    <source>
        <dbReference type="ARBA" id="ARBA00023239"/>
    </source>
</evidence>
<keyword evidence="11" id="KW-0665">Pyrimidine biosynthesis</keyword>
<dbReference type="PANTHER" id="PTHR19278">
    <property type="entry name" value="OROTATE PHOSPHORIBOSYLTRANSFERASE"/>
    <property type="match status" value="1"/>
</dbReference>
<evidence type="ECO:0000256" key="13">
    <source>
        <dbReference type="ARBA" id="ARBA00023268"/>
    </source>
</evidence>
<comment type="similarity">
    <text evidence="4">In the C-terminal section; belongs to the OMP decarboxylase family.</text>
</comment>
<evidence type="ECO:0000256" key="4">
    <source>
        <dbReference type="ARBA" id="ARBA00009769"/>
    </source>
</evidence>
<dbReference type="GO" id="GO:0019856">
    <property type="term" value="P:pyrimidine nucleobase biosynthetic process"/>
    <property type="evidence" value="ECO:0007669"/>
    <property type="project" value="TreeGrafter"/>
</dbReference>
<evidence type="ECO:0000259" key="14">
    <source>
        <dbReference type="Pfam" id="PF00156"/>
    </source>
</evidence>
<evidence type="ECO:0000256" key="3">
    <source>
        <dbReference type="ARBA" id="ARBA00006221"/>
    </source>
</evidence>
<keyword evidence="10" id="KW-0210">Decarboxylase</keyword>
<dbReference type="GO" id="GO:0004588">
    <property type="term" value="F:orotate phosphoribosyltransferase activity"/>
    <property type="evidence" value="ECO:0007669"/>
    <property type="project" value="UniProtKB-EC"/>
</dbReference>
<dbReference type="NCBIfam" id="TIGR00336">
    <property type="entry name" value="pyrE"/>
    <property type="match status" value="1"/>
</dbReference>
<comment type="similarity">
    <text evidence="3">In the N-terminal section; belongs to the purine/pyrimidine phosphoribosyltransferase family.</text>
</comment>
<dbReference type="SUPFAM" id="SSF53271">
    <property type="entry name" value="PRTase-like"/>
    <property type="match status" value="1"/>
</dbReference>
<evidence type="ECO:0000256" key="7">
    <source>
        <dbReference type="ARBA" id="ARBA00015047"/>
    </source>
</evidence>
<comment type="pathway">
    <text evidence="1">Pyrimidine metabolism; UMP biosynthesis via de novo pathway; UMP from orotate: step 2/2.</text>
</comment>
<dbReference type="EC" id="4.1.1.23" evidence="6"/>
<feature type="domain" description="Phosphoribosyltransferase" evidence="14">
    <location>
        <begin position="60"/>
        <end position="171"/>
    </location>
</feature>